<dbReference type="RefSeq" id="XP_066080523.1">
    <property type="nucleotide sequence ID" value="XM_066224426.1"/>
</dbReference>
<dbReference type="Proteomes" id="UP001358614">
    <property type="component" value="Chromosome 1"/>
</dbReference>
<feature type="region of interest" description="Disordered" evidence="1">
    <location>
        <begin position="501"/>
        <end position="528"/>
    </location>
</feature>
<accession>A0AAX4K7T7</accession>
<dbReference type="EMBL" id="CP144089">
    <property type="protein sequence ID" value="WWD02556.1"/>
    <property type="molecule type" value="Genomic_DNA"/>
</dbReference>
<evidence type="ECO:0000313" key="2">
    <source>
        <dbReference type="EMBL" id="WWD02556.1"/>
    </source>
</evidence>
<gene>
    <name evidence="2" type="ORF">V865_000596</name>
</gene>
<organism evidence="2 3">
    <name type="scientific">Kwoniella europaea PYCC6329</name>
    <dbReference type="NCBI Taxonomy" id="1423913"/>
    <lineage>
        <taxon>Eukaryota</taxon>
        <taxon>Fungi</taxon>
        <taxon>Dikarya</taxon>
        <taxon>Basidiomycota</taxon>
        <taxon>Agaricomycotina</taxon>
        <taxon>Tremellomycetes</taxon>
        <taxon>Tremellales</taxon>
        <taxon>Cryptococcaceae</taxon>
        <taxon>Kwoniella</taxon>
    </lineage>
</organism>
<reference evidence="2 3" key="1">
    <citation type="submission" date="2024-01" db="EMBL/GenBank/DDBJ databases">
        <title>Comparative genomics of Cryptococcus and Kwoniella reveals pathogenesis evolution and contrasting modes of karyotype evolution via chromosome fusion or intercentromeric recombination.</title>
        <authorList>
            <person name="Coelho M.A."/>
            <person name="David-Palma M."/>
            <person name="Shea T."/>
            <person name="Bowers K."/>
            <person name="McGinley-Smith S."/>
            <person name="Mohammad A.W."/>
            <person name="Gnirke A."/>
            <person name="Yurkov A.M."/>
            <person name="Nowrousian M."/>
            <person name="Sun S."/>
            <person name="Cuomo C.A."/>
            <person name="Heitman J."/>
        </authorList>
    </citation>
    <scope>NUCLEOTIDE SEQUENCE [LARGE SCALE GENOMIC DNA]</scope>
    <source>
        <strain evidence="2 3">PYCC6329</strain>
    </source>
</reference>
<name>A0AAX4K7T7_9TREE</name>
<dbReference type="KEGG" id="ker:91099400"/>
<feature type="compositionally biased region" description="Polar residues" evidence="1">
    <location>
        <begin position="341"/>
        <end position="356"/>
    </location>
</feature>
<dbReference type="AlphaFoldDB" id="A0AAX4K7T7"/>
<evidence type="ECO:0000256" key="1">
    <source>
        <dbReference type="SAM" id="MobiDB-lite"/>
    </source>
</evidence>
<keyword evidence="3" id="KW-1185">Reference proteome</keyword>
<proteinExistence type="predicted"/>
<protein>
    <submittedName>
        <fullName evidence="2">Uncharacterized protein</fullName>
    </submittedName>
</protein>
<evidence type="ECO:0000313" key="3">
    <source>
        <dbReference type="Proteomes" id="UP001358614"/>
    </source>
</evidence>
<feature type="region of interest" description="Disordered" evidence="1">
    <location>
        <begin position="333"/>
        <end position="374"/>
    </location>
</feature>
<sequence length="583" mass="65425">MSHSHPILPAKLLSLPYSHFFTSPDTPYAPTLRIKIIPHLLIQCPPMSSSVIGRKLEGCTEVVIPVGGKVPIKLTVIKDALEDIGVGEGIETSIRDQLIMSFKLNHDALGLLPLEPVIHPPIPSPLSSSSTIFILNPLTACPTQNVLSKNLIPSGSPVAFLTGIDMSYEWVMNRPISTAKCTEQMSSKDDGSQEEDDEEEDILLINQLDEMEGGISRHSMSELQGVQAEPLISSQNDTHDTWLQTQLESSTDRLIREQFIRRFPLIFDGGLLNYSSILHIPRSIPGALTHLLHLSNMYNTPLRQEMNQLLKPISLHQEQILYSIVREGSELQARKGKRKSIPQSQIHSEGEQSSLYPSKKKRQPDSPDVEFMDPSDRCHAYLEQVMDKRREWEGEGGNKTEKKLKRIIGDVLGQIGRSNFEYRRRKPGKMSYNKIKLVSNDTAISKENASISTAQPHIKVGNPFSIPQSYPEIDKLGNTENIAAYSSGDEHLIDQEDEYQPYEEDDELWLEGPPGHDGSIGQEDENDDEEELLLIEEDFEGKEDVEDELGLLIDKDRAEEAEFMKDEETMGVSFDGFSPPLLL</sequence>
<dbReference type="GeneID" id="91099400"/>